<feature type="domain" description="Flagellin N-terminal" evidence="5">
    <location>
        <begin position="64"/>
        <end position="187"/>
    </location>
</feature>
<feature type="domain" description="Flagellin C-terminal" evidence="6">
    <location>
        <begin position="235"/>
        <end position="317"/>
    </location>
</feature>
<dbReference type="GO" id="GO:0005198">
    <property type="term" value="F:structural molecule activity"/>
    <property type="evidence" value="ECO:0007669"/>
    <property type="project" value="UniProtKB-UniRule"/>
</dbReference>
<dbReference type="PRINTS" id="PR00207">
    <property type="entry name" value="FLAGELLIN"/>
</dbReference>
<dbReference type="Proteomes" id="UP000004374">
    <property type="component" value="Unassembled WGS sequence"/>
</dbReference>
<dbReference type="InterPro" id="IPR001492">
    <property type="entry name" value="Flagellin"/>
</dbReference>
<organism evidence="7 8">
    <name type="scientific">Rheinheimera nanhaiensis E407-8</name>
    <dbReference type="NCBI Taxonomy" id="562729"/>
    <lineage>
        <taxon>Bacteria</taxon>
        <taxon>Pseudomonadati</taxon>
        <taxon>Pseudomonadota</taxon>
        <taxon>Gammaproteobacteria</taxon>
        <taxon>Chromatiales</taxon>
        <taxon>Chromatiaceae</taxon>
        <taxon>Rheinheimera</taxon>
    </lineage>
</organism>
<dbReference type="EMBL" id="BAFK01000006">
    <property type="protein sequence ID" value="GAB58417.1"/>
    <property type="molecule type" value="Genomic_DNA"/>
</dbReference>
<evidence type="ECO:0000256" key="3">
    <source>
        <dbReference type="ARBA" id="ARBA00023143"/>
    </source>
</evidence>
<gene>
    <name evidence="7" type="ORF">RNAN_1389</name>
</gene>
<evidence type="ECO:0000256" key="2">
    <source>
        <dbReference type="ARBA" id="ARBA00022525"/>
    </source>
</evidence>
<dbReference type="PANTHER" id="PTHR42792:SF2">
    <property type="entry name" value="FLAGELLIN"/>
    <property type="match status" value="1"/>
</dbReference>
<proteinExistence type="inferred from homology"/>
<comment type="subcellular location">
    <subcellularLocation>
        <location evidence="4">Secreted</location>
    </subcellularLocation>
    <subcellularLocation>
        <location evidence="4">Bacterial flagellum</location>
    </subcellularLocation>
</comment>
<name>I1DWI9_9GAMM</name>
<sequence length="318" mass="33437">MPDLSIKHAETANTFSLNTLILNQFSCNGAILFAGCQRRYWLNYNQFLQRSGGVMKLNAPGSLNGLNQAQLQQENLLKKLATARRINNAADDAAGLQIANQLSSSINGKAQGERNVYDGISLARVYEQSLQGINDNLGELSRLAVAAGNGIYGTQERAALQAEADSYLANTQQIIDNSEFAGKKLFGADASVAFGTGSGSVNLTTTDVAAGLQSTNALNIDLTSSAGAAAALDSLAQARDYIGELQTQAGAEANRFASTASNLNNQQIAESAARSRIEDLDFARATSDKAAADVLANSSVSVALQARLSQQQALNLLS</sequence>
<evidence type="ECO:0000259" key="6">
    <source>
        <dbReference type="Pfam" id="PF00700"/>
    </source>
</evidence>
<comment type="function">
    <text evidence="4">Flagellin is the subunit protein which polymerizes to form the filaments of bacterial flagella.</text>
</comment>
<dbReference type="Pfam" id="PF00669">
    <property type="entry name" value="Flagellin_N"/>
    <property type="match status" value="1"/>
</dbReference>
<keyword evidence="8" id="KW-1185">Reference proteome</keyword>
<protein>
    <recommendedName>
        <fullName evidence="4">Flagellin</fullName>
    </recommendedName>
</protein>
<keyword evidence="7" id="KW-0282">Flagellum</keyword>
<accession>I1DWI9</accession>
<dbReference type="PANTHER" id="PTHR42792">
    <property type="entry name" value="FLAGELLIN"/>
    <property type="match status" value="1"/>
</dbReference>
<keyword evidence="3 4" id="KW-0975">Bacterial flagellum</keyword>
<dbReference type="InterPro" id="IPR001029">
    <property type="entry name" value="Flagellin_N"/>
</dbReference>
<evidence type="ECO:0000256" key="1">
    <source>
        <dbReference type="ARBA" id="ARBA00005709"/>
    </source>
</evidence>
<dbReference type="SUPFAM" id="SSF64518">
    <property type="entry name" value="Phase 1 flagellin"/>
    <property type="match status" value="1"/>
</dbReference>
<dbReference type="Pfam" id="PF00700">
    <property type="entry name" value="Flagellin_C"/>
    <property type="match status" value="1"/>
</dbReference>
<dbReference type="Gene3D" id="1.20.1330.10">
    <property type="entry name" value="f41 fragment of flagellin, N-terminal domain"/>
    <property type="match status" value="1"/>
</dbReference>
<evidence type="ECO:0000313" key="8">
    <source>
        <dbReference type="Proteomes" id="UP000004374"/>
    </source>
</evidence>
<dbReference type="AlphaFoldDB" id="I1DWI9"/>
<comment type="similarity">
    <text evidence="1 4">Belongs to the bacterial flagellin family.</text>
</comment>
<reference evidence="7 8" key="1">
    <citation type="journal article" date="2012" name="J. Bacteriol.">
        <title>Genome Sequence of the Protease-Producing Bacterium Rheinheimera nanhaiensis E407-8T, Isolated from Deep-Sea Sediment of the South China Sea.</title>
        <authorList>
            <person name="Zhang X.-Y."/>
            <person name="Zhang Y.-J."/>
            <person name="Qin Q.-L."/>
            <person name="Xie B.-B."/>
            <person name="Chen X.-L."/>
            <person name="Zhou B.-C."/>
            <person name="Zhang Y.-Z."/>
        </authorList>
    </citation>
    <scope>NUCLEOTIDE SEQUENCE [LARGE SCALE GENOMIC DNA]</scope>
    <source>
        <strain evidence="7 8">E407-8</strain>
    </source>
</reference>
<dbReference type="STRING" id="562729.RNAN_1389"/>
<dbReference type="GO" id="GO:0009288">
    <property type="term" value="C:bacterial-type flagellum"/>
    <property type="evidence" value="ECO:0007669"/>
    <property type="project" value="UniProtKB-SubCell"/>
</dbReference>
<dbReference type="GO" id="GO:0005576">
    <property type="term" value="C:extracellular region"/>
    <property type="evidence" value="ECO:0007669"/>
    <property type="project" value="UniProtKB-SubCell"/>
</dbReference>
<evidence type="ECO:0000259" key="5">
    <source>
        <dbReference type="Pfam" id="PF00669"/>
    </source>
</evidence>
<comment type="caution">
    <text evidence="7">The sequence shown here is derived from an EMBL/GenBank/DDBJ whole genome shotgun (WGS) entry which is preliminary data.</text>
</comment>
<evidence type="ECO:0000256" key="4">
    <source>
        <dbReference type="RuleBase" id="RU362073"/>
    </source>
</evidence>
<keyword evidence="2 4" id="KW-0964">Secreted</keyword>
<dbReference type="InterPro" id="IPR046358">
    <property type="entry name" value="Flagellin_C"/>
</dbReference>
<evidence type="ECO:0000313" key="7">
    <source>
        <dbReference type="EMBL" id="GAB58417.1"/>
    </source>
</evidence>
<keyword evidence="7" id="KW-0966">Cell projection</keyword>
<keyword evidence="7" id="KW-0969">Cilium</keyword>